<evidence type="ECO:0000259" key="1">
    <source>
        <dbReference type="Pfam" id="PF10263"/>
    </source>
</evidence>
<organism evidence="2 3">
    <name type="scientific">Pseudobutyrivibrio ruminis</name>
    <dbReference type="NCBI Taxonomy" id="46206"/>
    <lineage>
        <taxon>Bacteria</taxon>
        <taxon>Bacillati</taxon>
        <taxon>Bacillota</taxon>
        <taxon>Clostridia</taxon>
        <taxon>Lachnospirales</taxon>
        <taxon>Lachnospiraceae</taxon>
        <taxon>Pseudobutyrivibrio</taxon>
    </lineage>
</organism>
<dbReference type="EMBL" id="SVER01000035">
    <property type="protein sequence ID" value="MBE5920495.1"/>
    <property type="molecule type" value="Genomic_DNA"/>
</dbReference>
<dbReference type="InterPro" id="IPR006640">
    <property type="entry name" value="SprT-like_domain"/>
</dbReference>
<dbReference type="AlphaFoldDB" id="A0A927U9H3"/>
<evidence type="ECO:0000313" key="2">
    <source>
        <dbReference type="EMBL" id="MBE5920495.1"/>
    </source>
</evidence>
<gene>
    <name evidence="2" type="ORF">E7272_11735</name>
</gene>
<accession>A0A927U9H3</accession>
<dbReference type="GO" id="GO:0008237">
    <property type="term" value="F:metallopeptidase activity"/>
    <property type="evidence" value="ECO:0007669"/>
    <property type="project" value="UniProtKB-KW"/>
</dbReference>
<name>A0A927U9H3_9FIRM</name>
<dbReference type="Proteomes" id="UP000766246">
    <property type="component" value="Unassembled WGS sequence"/>
</dbReference>
<keyword evidence="2" id="KW-0645">Protease</keyword>
<proteinExistence type="predicted"/>
<protein>
    <submittedName>
        <fullName evidence="2">SprT family zinc-dependent metalloprotease</fullName>
    </submittedName>
</protein>
<sequence>MILVINYHWQLKPIAGLCHTRNSTYKTILIDHRSFPKSLLESLSYVDFSEVTIEVQIYTMKDFEKLREECIKEVTHLGIKLGNISSWDINTRAKSRWGLCKLNPDGSYAIEIASRLIEDDRISEKACKETIIHELLHTCKGCMRHTGKWKYYAEVVNQVYGYNIKRVTEGQEKGVENYESQEMAVKYIFTCGKCGATIYRKRDSKFTRNYRYYGCARCGAAAWSRKTVG</sequence>
<evidence type="ECO:0000313" key="3">
    <source>
        <dbReference type="Proteomes" id="UP000766246"/>
    </source>
</evidence>
<comment type="caution">
    <text evidence="2">The sequence shown here is derived from an EMBL/GenBank/DDBJ whole genome shotgun (WGS) entry which is preliminary data.</text>
</comment>
<keyword evidence="2" id="KW-0378">Hydrolase</keyword>
<keyword evidence="2" id="KW-0482">Metalloprotease</keyword>
<feature type="domain" description="SprT-like" evidence="1">
    <location>
        <begin position="86"/>
        <end position="165"/>
    </location>
</feature>
<dbReference type="GO" id="GO:0006950">
    <property type="term" value="P:response to stress"/>
    <property type="evidence" value="ECO:0007669"/>
    <property type="project" value="UniProtKB-ARBA"/>
</dbReference>
<reference evidence="2" key="1">
    <citation type="submission" date="2019-04" db="EMBL/GenBank/DDBJ databases">
        <title>Evolution of Biomass-Degrading Anaerobic Consortia Revealed by Metagenomics.</title>
        <authorList>
            <person name="Peng X."/>
        </authorList>
    </citation>
    <scope>NUCLEOTIDE SEQUENCE</scope>
    <source>
        <strain evidence="2">SIG311</strain>
    </source>
</reference>
<dbReference type="Pfam" id="PF10263">
    <property type="entry name" value="SprT-like"/>
    <property type="match status" value="1"/>
</dbReference>